<reference evidence="2" key="1">
    <citation type="submission" date="2020-06" db="EMBL/GenBank/DDBJ databases">
        <title>A chromosome-scale genome assembly of Talaromyces rugulosus W13939.</title>
        <authorList>
            <person name="Wang B."/>
            <person name="Guo L."/>
            <person name="Ye K."/>
            <person name="Wang L."/>
        </authorList>
    </citation>
    <scope>NUCLEOTIDE SEQUENCE [LARGE SCALE GENOMIC DNA]</scope>
    <source>
        <strain evidence="2">W13939</strain>
    </source>
</reference>
<accession>A0A7H8QUE3</accession>
<dbReference type="EMBL" id="CP055899">
    <property type="protein sequence ID" value="QKX57589.1"/>
    <property type="molecule type" value="Genomic_DNA"/>
</dbReference>
<gene>
    <name evidence="1" type="ORF">TRUGW13939_04707</name>
</gene>
<name>A0A7H8QUE3_TALRU</name>
<evidence type="ECO:0000313" key="2">
    <source>
        <dbReference type="Proteomes" id="UP000509510"/>
    </source>
</evidence>
<dbReference type="RefSeq" id="XP_035343767.1">
    <property type="nucleotide sequence ID" value="XM_035487874.1"/>
</dbReference>
<dbReference type="GeneID" id="55992207"/>
<sequence>MSSEQPDLSAGLSSDIWKILEGADNWGANATEVQKLERVKNFQEPFKHTELCLKDNSLGGDDEILPNNPHMHLEDLRYGVIGGLAASKPSVWLIVRHAKEPKGKSQIGGHALFQGVVVSCGGSEGAQEIVSRFLPVVVHSIAEIETDTYVLLGMHEEIDNEILLYPWIDKSLEDKEFLIVRLKNSKALHQHCNWTSGRSEW</sequence>
<dbReference type="AlphaFoldDB" id="A0A7H8QUE3"/>
<dbReference type="KEGG" id="trg:TRUGW13939_04707"/>
<protein>
    <submittedName>
        <fullName evidence="1">Uncharacterized protein</fullName>
    </submittedName>
</protein>
<dbReference type="OrthoDB" id="10525929at2759"/>
<evidence type="ECO:0000313" key="1">
    <source>
        <dbReference type="EMBL" id="QKX57589.1"/>
    </source>
</evidence>
<keyword evidence="2" id="KW-1185">Reference proteome</keyword>
<organism evidence="1 2">
    <name type="scientific">Talaromyces rugulosus</name>
    <name type="common">Penicillium rugulosum</name>
    <dbReference type="NCBI Taxonomy" id="121627"/>
    <lineage>
        <taxon>Eukaryota</taxon>
        <taxon>Fungi</taxon>
        <taxon>Dikarya</taxon>
        <taxon>Ascomycota</taxon>
        <taxon>Pezizomycotina</taxon>
        <taxon>Eurotiomycetes</taxon>
        <taxon>Eurotiomycetidae</taxon>
        <taxon>Eurotiales</taxon>
        <taxon>Trichocomaceae</taxon>
        <taxon>Talaromyces</taxon>
        <taxon>Talaromyces sect. Islandici</taxon>
    </lineage>
</organism>
<proteinExistence type="predicted"/>
<dbReference type="Proteomes" id="UP000509510">
    <property type="component" value="Chromosome II"/>
</dbReference>